<dbReference type="Pfam" id="PF10536">
    <property type="entry name" value="PMD"/>
    <property type="match status" value="1"/>
</dbReference>
<evidence type="ECO:0000313" key="3">
    <source>
        <dbReference type="EMBL" id="BAT95988.1"/>
    </source>
</evidence>
<organism evidence="3 4">
    <name type="scientific">Vigna angularis var. angularis</name>
    <dbReference type="NCBI Taxonomy" id="157739"/>
    <lineage>
        <taxon>Eukaryota</taxon>
        <taxon>Viridiplantae</taxon>
        <taxon>Streptophyta</taxon>
        <taxon>Embryophyta</taxon>
        <taxon>Tracheophyta</taxon>
        <taxon>Spermatophyta</taxon>
        <taxon>Magnoliopsida</taxon>
        <taxon>eudicotyledons</taxon>
        <taxon>Gunneridae</taxon>
        <taxon>Pentapetalae</taxon>
        <taxon>rosids</taxon>
        <taxon>fabids</taxon>
        <taxon>Fabales</taxon>
        <taxon>Fabaceae</taxon>
        <taxon>Papilionoideae</taxon>
        <taxon>50 kb inversion clade</taxon>
        <taxon>NPAAA clade</taxon>
        <taxon>indigoferoid/millettioid clade</taxon>
        <taxon>Phaseoleae</taxon>
        <taxon>Vigna</taxon>
    </lineage>
</organism>
<dbReference type="InterPro" id="IPR019557">
    <property type="entry name" value="AminoTfrase-like_pln_mobile"/>
</dbReference>
<feature type="domain" description="Aminotransferase-like plant mobile" evidence="2">
    <location>
        <begin position="61"/>
        <end position="423"/>
    </location>
</feature>
<protein>
    <recommendedName>
        <fullName evidence="2">Aminotransferase-like plant mobile domain-containing protein</fullName>
    </recommendedName>
</protein>
<feature type="compositionally biased region" description="Polar residues" evidence="1">
    <location>
        <begin position="543"/>
        <end position="555"/>
    </location>
</feature>
<feature type="region of interest" description="Disordered" evidence="1">
    <location>
        <begin position="441"/>
        <end position="493"/>
    </location>
</feature>
<dbReference type="PANTHER" id="PTHR46033">
    <property type="entry name" value="PROTEIN MAIN-LIKE 2"/>
    <property type="match status" value="1"/>
</dbReference>
<gene>
    <name evidence="3" type="primary">Vigan.08G284900</name>
    <name evidence="3" type="ORF">VIGAN_08284900</name>
</gene>
<dbReference type="AlphaFoldDB" id="A0A0S3ST28"/>
<dbReference type="GO" id="GO:0010073">
    <property type="term" value="P:meristem maintenance"/>
    <property type="evidence" value="ECO:0007669"/>
    <property type="project" value="InterPro"/>
</dbReference>
<sequence length="591" mass="68267">MTSARQLPVDMSLLRLQDKHIVNSVWEGNERLICPRRHAIWLAKHVHEIDERIKNILQAAGFIPILQASTMEINHHLVTALVERWRVETHTFHLPVGESTITLEDVALQLGLPIEGHVVTGISSGELTVFCHPLLGDVPPENCVRGNRIKLSWLNNTFRELPRDATEEVIEQYARAYMLMMIGSVMMPDTSASMVHLMYLPLLADLHNVSHYSWGSATLSCMYRALDHGTRADQDNIGGCMILLQCWAWERITCLSPELLDVTEHDISSGVVFSLAKRWCRTSHSIFQDTTTVKQYRQKIDDLSPRQFLWTPYRRGEISKLIPVEVPPTCRALVPLICFSVVEYQQSDRVMRQFGFRQNVPHPPMNLDEKHKQDMRGRADWNWYEHHHQWIALWNDRHNRVFNGIPFQKNGHLRDESEYMQWYISHTIRYIGIIDDSTDEEYDMDQDEQFHPPSQYRASSSTHDPQRSTSDYDNYQHPPANSRFHQNIPPTSTYPGVQTSYFAFPPSTPLSGGPYNVFRTSTMTPPSSYRGISSSHNVYRPTSDFQNLQQSNESNPMDEDQQTHSPTLQIPPQRRGQRQRRRPPCGTGGHR</sequence>
<feature type="compositionally biased region" description="Polar residues" evidence="1">
    <location>
        <begin position="456"/>
        <end position="473"/>
    </location>
</feature>
<dbReference type="InterPro" id="IPR044824">
    <property type="entry name" value="MAIN-like"/>
</dbReference>
<evidence type="ECO:0000313" key="4">
    <source>
        <dbReference type="Proteomes" id="UP000291084"/>
    </source>
</evidence>
<evidence type="ECO:0000259" key="2">
    <source>
        <dbReference type="Pfam" id="PF10536"/>
    </source>
</evidence>
<feature type="compositionally biased region" description="Polar residues" evidence="1">
    <location>
        <begin position="483"/>
        <end position="493"/>
    </location>
</feature>
<feature type="compositionally biased region" description="Basic residues" evidence="1">
    <location>
        <begin position="575"/>
        <end position="591"/>
    </location>
</feature>
<feature type="region of interest" description="Disordered" evidence="1">
    <location>
        <begin position="526"/>
        <end position="591"/>
    </location>
</feature>
<name>A0A0S3ST28_PHAAN</name>
<dbReference type="Proteomes" id="UP000291084">
    <property type="component" value="Chromosome 8"/>
</dbReference>
<keyword evidence="4" id="KW-1185">Reference proteome</keyword>
<proteinExistence type="predicted"/>
<dbReference type="OrthoDB" id="1939467at2759"/>
<evidence type="ECO:0000256" key="1">
    <source>
        <dbReference type="SAM" id="MobiDB-lite"/>
    </source>
</evidence>
<dbReference type="PANTHER" id="PTHR46033:SF8">
    <property type="entry name" value="PROTEIN MAINTENANCE OF MERISTEMS-LIKE"/>
    <property type="match status" value="1"/>
</dbReference>
<dbReference type="EMBL" id="AP015041">
    <property type="protein sequence ID" value="BAT95988.1"/>
    <property type="molecule type" value="Genomic_DNA"/>
</dbReference>
<accession>A0A0S3ST28</accession>
<feature type="compositionally biased region" description="Polar residues" evidence="1">
    <location>
        <begin position="526"/>
        <end position="537"/>
    </location>
</feature>
<reference evidence="3 4" key="1">
    <citation type="journal article" date="2015" name="Sci. Rep.">
        <title>The power of single molecule real-time sequencing technology in the de novo assembly of a eukaryotic genome.</title>
        <authorList>
            <person name="Sakai H."/>
            <person name="Naito K."/>
            <person name="Ogiso-Tanaka E."/>
            <person name="Takahashi Y."/>
            <person name="Iseki K."/>
            <person name="Muto C."/>
            <person name="Satou K."/>
            <person name="Teruya K."/>
            <person name="Shiroma A."/>
            <person name="Shimoji M."/>
            <person name="Hirano T."/>
            <person name="Itoh T."/>
            <person name="Kaga A."/>
            <person name="Tomooka N."/>
        </authorList>
    </citation>
    <scope>NUCLEOTIDE SEQUENCE [LARGE SCALE GENOMIC DNA]</scope>
    <source>
        <strain evidence="4">cv. Shumari</strain>
    </source>
</reference>